<evidence type="ECO:0000313" key="1">
    <source>
        <dbReference type="EMBL" id="TGY67110.1"/>
    </source>
</evidence>
<protein>
    <submittedName>
        <fullName evidence="1">Bax inhibitor-1/YccA family protein</fullName>
    </submittedName>
</protein>
<sequence>MPQYHDYNYSNFTGVSEQRRGLLKTYTWMFFGLLITAATSYLMYATNLYFAIIRGPMPLILMLVQFGIAFGFTGAMRSASSLTMKVLFVVFAITMGISLTSLGIVYQLGTIFVAFLVSAVYFACLMVIGFTTKKDLSSFGTICLGGLCALIITQVILMLFGFNMNTRLISIVGLLLFTGITAWDVQRTNQLMANTSGMTQEKFAIFMALELYLDFINIFLYVLRLLGMSSNRD</sequence>
<dbReference type="EMBL" id="SRYG01000002">
    <property type="protein sequence ID" value="TGY67110.1"/>
    <property type="molecule type" value="Genomic_DNA"/>
</dbReference>
<comment type="caution">
    <text evidence="1">The sequence shown here is derived from an EMBL/GenBank/DDBJ whole genome shotgun (WGS) entry which is preliminary data.</text>
</comment>
<name>A0AC61RA45_9FIRM</name>
<organism evidence="1 2">
    <name type="scientific">Dubosiella muris</name>
    <dbReference type="NCBI Taxonomy" id="3038133"/>
    <lineage>
        <taxon>Bacteria</taxon>
        <taxon>Bacillati</taxon>
        <taxon>Bacillota</taxon>
        <taxon>Erysipelotrichia</taxon>
        <taxon>Erysipelotrichales</taxon>
        <taxon>Erysipelotrichaceae</taxon>
        <taxon>Dubosiella</taxon>
    </lineage>
</organism>
<gene>
    <name evidence="1" type="ORF">E5336_01485</name>
</gene>
<proteinExistence type="predicted"/>
<keyword evidence="2" id="KW-1185">Reference proteome</keyword>
<accession>A0AC61RA45</accession>
<dbReference type="Proteomes" id="UP000308836">
    <property type="component" value="Unassembled WGS sequence"/>
</dbReference>
<reference evidence="1" key="1">
    <citation type="submission" date="2019-04" db="EMBL/GenBank/DDBJ databases">
        <title>Microbes associate with the intestines of laboratory mice.</title>
        <authorList>
            <person name="Navarre W."/>
            <person name="Wong E."/>
            <person name="Huang K."/>
            <person name="Tropini C."/>
            <person name="Ng K."/>
            <person name="Yu B."/>
        </authorList>
    </citation>
    <scope>NUCLEOTIDE SEQUENCE</scope>
    <source>
        <strain evidence="1">NM09_H32</strain>
    </source>
</reference>
<evidence type="ECO:0000313" key="2">
    <source>
        <dbReference type="Proteomes" id="UP000308836"/>
    </source>
</evidence>